<dbReference type="RefSeq" id="XP_011778713.1">
    <property type="nucleotide sequence ID" value="XM_011780411.1"/>
</dbReference>
<keyword evidence="1" id="KW-0472">Membrane</keyword>
<feature type="transmembrane region" description="Helical" evidence="1">
    <location>
        <begin position="61"/>
        <end position="84"/>
    </location>
</feature>
<accession>D0A5A5</accession>
<dbReference type="VEuPathDB" id="TriTrypDB:Tbg972.10.15480"/>
<evidence type="ECO:0000313" key="3">
    <source>
        <dbReference type="Proteomes" id="UP000002316"/>
    </source>
</evidence>
<keyword evidence="1" id="KW-0812">Transmembrane</keyword>
<feature type="transmembrane region" description="Helical" evidence="1">
    <location>
        <begin position="118"/>
        <end position="144"/>
    </location>
</feature>
<dbReference type="EMBL" id="FN554973">
    <property type="protein sequence ID" value="CBH16449.1"/>
    <property type="molecule type" value="Genomic_DNA"/>
</dbReference>
<organism evidence="2 3">
    <name type="scientific">Trypanosoma brucei gambiense (strain MHOM/CI/86/DAL972)</name>
    <dbReference type="NCBI Taxonomy" id="679716"/>
    <lineage>
        <taxon>Eukaryota</taxon>
        <taxon>Discoba</taxon>
        <taxon>Euglenozoa</taxon>
        <taxon>Kinetoplastea</taxon>
        <taxon>Metakinetoplastina</taxon>
        <taxon>Trypanosomatida</taxon>
        <taxon>Trypanosomatidae</taxon>
        <taxon>Trypanosoma</taxon>
    </lineage>
</organism>
<name>D0A5A5_TRYB9</name>
<dbReference type="AlphaFoldDB" id="D0A5A5"/>
<protein>
    <submittedName>
        <fullName evidence="2">Uncharacterized protein</fullName>
    </submittedName>
</protein>
<feature type="transmembrane region" description="Helical" evidence="1">
    <location>
        <begin position="28"/>
        <end position="49"/>
    </location>
</feature>
<dbReference type="KEGG" id="tbg:TbgDal_X15480"/>
<sequence>MPCVCVCVYWALKMKKRQSDKRPNCGSAVTLLILSFVLYLIAYLLFFFLESFFLCFSHFDFIYTYIYICVCVFVCTCLNTMIMVPLPVTFQLNARTGGRGGGNLRLCDEYGWMRYEKIIYMGVIFLFPPNLIFFLNSFYSFFFFREGMR</sequence>
<dbReference type="Proteomes" id="UP000002316">
    <property type="component" value="Chromosome 10"/>
</dbReference>
<evidence type="ECO:0000313" key="2">
    <source>
        <dbReference type="EMBL" id="CBH16449.1"/>
    </source>
</evidence>
<evidence type="ECO:0000256" key="1">
    <source>
        <dbReference type="SAM" id="Phobius"/>
    </source>
</evidence>
<dbReference type="GeneID" id="23864767"/>
<keyword evidence="1" id="KW-1133">Transmembrane helix</keyword>
<gene>
    <name evidence="2" type="ORF">TbgDal_X15480</name>
</gene>
<proteinExistence type="predicted"/>
<reference evidence="3" key="1">
    <citation type="journal article" date="2010" name="PLoS Negl. Trop. Dis.">
        <title>The genome sequence of Trypanosoma brucei gambiense, causative agent of chronic human african trypanosomiasis.</title>
        <authorList>
            <person name="Jackson A.P."/>
            <person name="Sanders M."/>
            <person name="Berry A."/>
            <person name="McQuillan J."/>
            <person name="Aslett M.A."/>
            <person name="Quail M.A."/>
            <person name="Chukualim B."/>
            <person name="Capewell P."/>
            <person name="MacLeod A."/>
            <person name="Melville S.E."/>
            <person name="Gibson W."/>
            <person name="Barry J.D."/>
            <person name="Berriman M."/>
            <person name="Hertz-Fowler C."/>
        </authorList>
    </citation>
    <scope>NUCLEOTIDE SEQUENCE [LARGE SCALE GENOMIC DNA]</scope>
    <source>
        <strain evidence="3">MHOM/CI/86/DAL972</strain>
    </source>
</reference>